<organism evidence="1 2">
    <name type="scientific">Folsomia candida</name>
    <name type="common">Springtail</name>
    <dbReference type="NCBI Taxonomy" id="158441"/>
    <lineage>
        <taxon>Eukaryota</taxon>
        <taxon>Metazoa</taxon>
        <taxon>Ecdysozoa</taxon>
        <taxon>Arthropoda</taxon>
        <taxon>Hexapoda</taxon>
        <taxon>Collembola</taxon>
        <taxon>Entomobryomorpha</taxon>
        <taxon>Isotomoidea</taxon>
        <taxon>Isotomidae</taxon>
        <taxon>Proisotominae</taxon>
        <taxon>Folsomia</taxon>
    </lineage>
</organism>
<dbReference type="OrthoDB" id="66144at2759"/>
<keyword evidence="2" id="KW-1185">Reference proteome</keyword>
<name>A0A226DQJ7_FOLCA</name>
<accession>A0A226DQJ7</accession>
<dbReference type="EMBL" id="LNIX01000013">
    <property type="protein sequence ID" value="OXA47483.1"/>
    <property type="molecule type" value="Genomic_DNA"/>
</dbReference>
<dbReference type="Gene3D" id="3.40.50.150">
    <property type="entry name" value="Vaccinia Virus protein VP39"/>
    <property type="match status" value="1"/>
</dbReference>
<dbReference type="SUPFAM" id="SSF53335">
    <property type="entry name" value="S-adenosyl-L-methionine-dependent methyltransferases"/>
    <property type="match status" value="1"/>
</dbReference>
<comment type="caution">
    <text evidence="1">The sequence shown here is derived from an EMBL/GenBank/DDBJ whole genome shotgun (WGS) entry which is preliminary data.</text>
</comment>
<dbReference type="AlphaFoldDB" id="A0A226DQJ7"/>
<sequence>MTLHWVKDIGTGCKNMETLLKPGGAFYFNIFAIKQISISLEKQYLKQKSVADEIFEMVGILERHDLHVSRSELFYNRWPYTGQQFEDLVPMLYKMYYSRINDAEFSKLDTLEQEKLRQEIRNGVHAAYSTDVEKEAKNYVVDSGDPFCFCYHAFTNQEGKLVAEK</sequence>
<evidence type="ECO:0000313" key="2">
    <source>
        <dbReference type="Proteomes" id="UP000198287"/>
    </source>
</evidence>
<reference evidence="1 2" key="1">
    <citation type="submission" date="2015-12" db="EMBL/GenBank/DDBJ databases">
        <title>The genome of Folsomia candida.</title>
        <authorList>
            <person name="Faddeeva A."/>
            <person name="Derks M.F."/>
            <person name="Anvar Y."/>
            <person name="Smit S."/>
            <person name="Van Straalen N."/>
            <person name="Roelofs D."/>
        </authorList>
    </citation>
    <scope>NUCLEOTIDE SEQUENCE [LARGE SCALE GENOMIC DNA]</scope>
    <source>
        <strain evidence="1 2">VU population</strain>
        <tissue evidence="1">Whole body</tissue>
    </source>
</reference>
<proteinExistence type="predicted"/>
<evidence type="ECO:0000313" key="1">
    <source>
        <dbReference type="EMBL" id="OXA47483.1"/>
    </source>
</evidence>
<dbReference type="Proteomes" id="UP000198287">
    <property type="component" value="Unassembled WGS sequence"/>
</dbReference>
<protein>
    <recommendedName>
        <fullName evidence="3">Methyltransferase type 11 domain-containing protein</fullName>
    </recommendedName>
</protein>
<dbReference type="InterPro" id="IPR029063">
    <property type="entry name" value="SAM-dependent_MTases_sf"/>
</dbReference>
<gene>
    <name evidence="1" type="ORF">Fcan01_17624</name>
</gene>
<evidence type="ECO:0008006" key="3">
    <source>
        <dbReference type="Google" id="ProtNLM"/>
    </source>
</evidence>